<evidence type="ECO:0000313" key="1">
    <source>
        <dbReference type="EMBL" id="KXZ43288.1"/>
    </source>
</evidence>
<evidence type="ECO:0000313" key="2">
    <source>
        <dbReference type="Proteomes" id="UP000075714"/>
    </source>
</evidence>
<organism evidence="1 2">
    <name type="scientific">Gonium pectorale</name>
    <name type="common">Green alga</name>
    <dbReference type="NCBI Taxonomy" id="33097"/>
    <lineage>
        <taxon>Eukaryota</taxon>
        <taxon>Viridiplantae</taxon>
        <taxon>Chlorophyta</taxon>
        <taxon>core chlorophytes</taxon>
        <taxon>Chlorophyceae</taxon>
        <taxon>CS clade</taxon>
        <taxon>Chlamydomonadales</taxon>
        <taxon>Volvocaceae</taxon>
        <taxon>Gonium</taxon>
    </lineage>
</organism>
<proteinExistence type="predicted"/>
<reference evidence="2" key="1">
    <citation type="journal article" date="2016" name="Nat. Commun.">
        <title>The Gonium pectorale genome demonstrates co-option of cell cycle regulation during the evolution of multicellularity.</title>
        <authorList>
            <person name="Hanschen E.R."/>
            <person name="Marriage T.N."/>
            <person name="Ferris P.J."/>
            <person name="Hamaji T."/>
            <person name="Toyoda A."/>
            <person name="Fujiyama A."/>
            <person name="Neme R."/>
            <person name="Noguchi H."/>
            <person name="Minakuchi Y."/>
            <person name="Suzuki M."/>
            <person name="Kawai-Toyooka H."/>
            <person name="Smith D.R."/>
            <person name="Sparks H."/>
            <person name="Anderson J."/>
            <person name="Bakaric R."/>
            <person name="Luria V."/>
            <person name="Karger A."/>
            <person name="Kirschner M.W."/>
            <person name="Durand P.M."/>
            <person name="Michod R.E."/>
            <person name="Nozaki H."/>
            <person name="Olson B.J."/>
        </authorList>
    </citation>
    <scope>NUCLEOTIDE SEQUENCE [LARGE SCALE GENOMIC DNA]</scope>
    <source>
        <strain evidence="2">NIES-2863</strain>
    </source>
</reference>
<accession>A0A150G0C9</accession>
<sequence>MGLSSSFHWVPSSKLFYNGLPHIDEVINVPLEAQAHELGNVVRKHGLQEYVGIFLGHKHFDIQDDEAVCVDMFGASASSTGINSSVPLKARVVGLDTEKLVPYSWVFRSGQWEPVQYVPASYPGIQECMDKLGDKMDVFMPDIVDKLKELQVDHLLGVALRYDRAFRGDILREMKATGKKLTLLETTNPYKRRQRFQVIEQRVADADRNMVSTFWGFDPEVEGSCDYTYACFKVHGSHQGYWGHVPDNCGDSDEDEAGSSK</sequence>
<dbReference type="Proteomes" id="UP000075714">
    <property type="component" value="Unassembled WGS sequence"/>
</dbReference>
<name>A0A150G0C9_GONPE</name>
<dbReference type="EMBL" id="LSYV01000096">
    <property type="protein sequence ID" value="KXZ43288.1"/>
    <property type="molecule type" value="Genomic_DNA"/>
</dbReference>
<keyword evidence="2" id="KW-1185">Reference proteome</keyword>
<protein>
    <submittedName>
        <fullName evidence="1">Uncharacterized protein</fullName>
    </submittedName>
</protein>
<comment type="caution">
    <text evidence="1">The sequence shown here is derived from an EMBL/GenBank/DDBJ whole genome shotgun (WGS) entry which is preliminary data.</text>
</comment>
<gene>
    <name evidence="1" type="ORF">GPECTOR_95g677</name>
</gene>
<dbReference type="AlphaFoldDB" id="A0A150G0C9"/>